<protein>
    <submittedName>
        <fullName evidence="9">Biotin transporter BioY</fullName>
    </submittedName>
</protein>
<dbReference type="InterPro" id="IPR003784">
    <property type="entry name" value="BioY"/>
</dbReference>
<feature type="transmembrane region" description="Helical" evidence="8">
    <location>
        <begin position="48"/>
        <end position="65"/>
    </location>
</feature>
<evidence type="ECO:0000256" key="1">
    <source>
        <dbReference type="ARBA" id="ARBA00004651"/>
    </source>
</evidence>
<keyword evidence="10" id="KW-1185">Reference proteome</keyword>
<dbReference type="PANTHER" id="PTHR34295">
    <property type="entry name" value="BIOTIN TRANSPORTER BIOY"/>
    <property type="match status" value="1"/>
</dbReference>
<name>A0ABW1QVC8_9ACTN</name>
<evidence type="ECO:0000256" key="8">
    <source>
        <dbReference type="SAM" id="Phobius"/>
    </source>
</evidence>
<dbReference type="RefSeq" id="WP_128221292.1">
    <property type="nucleotide sequence ID" value="NZ_CP034929.1"/>
</dbReference>
<comment type="caution">
    <text evidence="9">The sequence shown here is derived from an EMBL/GenBank/DDBJ whole genome shotgun (WGS) entry which is preliminary data.</text>
</comment>
<dbReference type="Pfam" id="PF02632">
    <property type="entry name" value="BioY"/>
    <property type="match status" value="1"/>
</dbReference>
<evidence type="ECO:0000256" key="4">
    <source>
        <dbReference type="ARBA" id="ARBA00022475"/>
    </source>
</evidence>
<sequence length="229" mass="23639">MSSQPSTTADRRPTIRAQARPARDLALIAVFAALIAACAVLPGIPMGAVPITLQTLGVMLAGAVLGPWRGLLAVLLYLAVGFAGLPIFAQGKAGLSVLAAPSAGYLLAFPVAALLCGFFVVVMRNRTRRAPVLAIALCGLAASFLTVHPLGIAVLHARVESMSTWGDAIAYDMTFWPGDVVKNIAVGLIAVAVHRAFPDLMPVRRRGAASAPTAAPIAGDDAARENIEA</sequence>
<feature type="transmembrane region" description="Helical" evidence="8">
    <location>
        <begin position="130"/>
        <end position="155"/>
    </location>
</feature>
<evidence type="ECO:0000256" key="5">
    <source>
        <dbReference type="ARBA" id="ARBA00022692"/>
    </source>
</evidence>
<proteinExistence type="inferred from homology"/>
<keyword evidence="6 8" id="KW-1133">Transmembrane helix</keyword>
<evidence type="ECO:0000256" key="3">
    <source>
        <dbReference type="ARBA" id="ARBA00022448"/>
    </source>
</evidence>
<dbReference type="EMBL" id="JBHSQI010000003">
    <property type="protein sequence ID" value="MFC6153472.1"/>
    <property type="molecule type" value="Genomic_DNA"/>
</dbReference>
<evidence type="ECO:0000313" key="9">
    <source>
        <dbReference type="EMBL" id="MFC6153472.1"/>
    </source>
</evidence>
<keyword evidence="5 8" id="KW-0812">Transmembrane</keyword>
<comment type="similarity">
    <text evidence="2">Belongs to the BioY family.</text>
</comment>
<dbReference type="PANTHER" id="PTHR34295:SF4">
    <property type="entry name" value="BIOTIN TRANSPORTER BIOY-RELATED"/>
    <property type="match status" value="1"/>
</dbReference>
<evidence type="ECO:0000313" key="10">
    <source>
        <dbReference type="Proteomes" id="UP001596098"/>
    </source>
</evidence>
<evidence type="ECO:0000256" key="7">
    <source>
        <dbReference type="ARBA" id="ARBA00023136"/>
    </source>
</evidence>
<comment type="subcellular location">
    <subcellularLocation>
        <location evidence="1">Cell membrane</location>
        <topology evidence="1">Multi-pass membrane protein</topology>
    </subcellularLocation>
</comment>
<organism evidence="9 10">
    <name type="scientific">Nocardioides yefusunii</name>
    <dbReference type="NCBI Taxonomy" id="2500546"/>
    <lineage>
        <taxon>Bacteria</taxon>
        <taxon>Bacillati</taxon>
        <taxon>Actinomycetota</taxon>
        <taxon>Actinomycetes</taxon>
        <taxon>Propionibacteriales</taxon>
        <taxon>Nocardioidaceae</taxon>
        <taxon>Nocardioides</taxon>
    </lineage>
</organism>
<accession>A0ABW1QVC8</accession>
<feature type="transmembrane region" description="Helical" evidence="8">
    <location>
        <begin position="175"/>
        <end position="197"/>
    </location>
</feature>
<keyword evidence="4" id="KW-1003">Cell membrane</keyword>
<evidence type="ECO:0000256" key="6">
    <source>
        <dbReference type="ARBA" id="ARBA00022989"/>
    </source>
</evidence>
<feature type="transmembrane region" description="Helical" evidence="8">
    <location>
        <begin position="72"/>
        <end position="91"/>
    </location>
</feature>
<feature type="transmembrane region" description="Helical" evidence="8">
    <location>
        <begin position="103"/>
        <end position="123"/>
    </location>
</feature>
<evidence type="ECO:0000256" key="2">
    <source>
        <dbReference type="ARBA" id="ARBA00010692"/>
    </source>
</evidence>
<feature type="transmembrane region" description="Helical" evidence="8">
    <location>
        <begin position="21"/>
        <end position="42"/>
    </location>
</feature>
<dbReference type="Proteomes" id="UP001596098">
    <property type="component" value="Unassembled WGS sequence"/>
</dbReference>
<reference evidence="10" key="1">
    <citation type="journal article" date="2019" name="Int. J. Syst. Evol. Microbiol.">
        <title>The Global Catalogue of Microorganisms (GCM) 10K type strain sequencing project: providing services to taxonomists for standard genome sequencing and annotation.</title>
        <authorList>
            <consortium name="The Broad Institute Genomics Platform"/>
            <consortium name="The Broad Institute Genome Sequencing Center for Infectious Disease"/>
            <person name="Wu L."/>
            <person name="Ma J."/>
        </authorList>
    </citation>
    <scope>NUCLEOTIDE SEQUENCE [LARGE SCALE GENOMIC DNA]</scope>
    <source>
        <strain evidence="10">DFY28</strain>
    </source>
</reference>
<keyword evidence="7 8" id="KW-0472">Membrane</keyword>
<keyword evidence="3" id="KW-0813">Transport</keyword>
<dbReference type="Gene3D" id="1.10.1760.20">
    <property type="match status" value="1"/>
</dbReference>
<gene>
    <name evidence="9" type="ORF">ACFPWU_07315</name>
</gene>